<dbReference type="InterPro" id="IPR003595">
    <property type="entry name" value="Tyr_Pase_cat"/>
</dbReference>
<keyword evidence="4" id="KW-0443">Lipid metabolism</keyword>
<dbReference type="Proteomes" id="UP001162164">
    <property type="component" value="Unassembled WGS sequence"/>
</dbReference>
<dbReference type="Gene3D" id="2.30.29.30">
    <property type="entry name" value="Pleckstrin-homology domain (PH domain)/Phosphotyrosine-binding domain (PTB)"/>
    <property type="match status" value="1"/>
</dbReference>
<feature type="region of interest" description="Disordered" evidence="5">
    <location>
        <begin position="1"/>
        <end position="73"/>
    </location>
</feature>
<protein>
    <recommendedName>
        <fullName evidence="3">phosphatidylinositol-3,5-bisphosphate 3-phosphatase</fullName>
        <ecNumber evidence="3">3.1.3.95</ecNumber>
    </recommendedName>
</protein>
<dbReference type="InterPro" id="IPR029021">
    <property type="entry name" value="Prot-tyrosine_phosphatase-like"/>
</dbReference>
<dbReference type="Gene3D" id="3.90.190.10">
    <property type="entry name" value="Protein tyrosine phosphatase superfamily"/>
    <property type="match status" value="1"/>
</dbReference>
<dbReference type="SMART" id="SM00404">
    <property type="entry name" value="PTPc_motif"/>
    <property type="match status" value="1"/>
</dbReference>
<dbReference type="InterPro" id="IPR016130">
    <property type="entry name" value="Tyr_Pase_AS"/>
</dbReference>
<dbReference type="Pfam" id="PF06602">
    <property type="entry name" value="Myotub-related"/>
    <property type="match status" value="1"/>
</dbReference>
<gene>
    <name evidence="7" type="ORF">NQ317_016539</name>
</gene>
<feature type="domain" description="Myotubularin phosphatase" evidence="6">
    <location>
        <begin position="198"/>
        <end position="575"/>
    </location>
</feature>
<accession>A0ABQ9J9C4</accession>
<comment type="similarity">
    <text evidence="2">Belongs to the protein-tyrosine phosphatase family. Non-receptor class myotubularin subfamily.</text>
</comment>
<sequence>MTVLEGFRSDSKSNLPHKQEPTNWGKTSPSKSYGSSSSTSTENVVSTLERKKATASNEPIITTTRPDDPSLLPGEKVTGQARGVTYLCPYHGPAGGVLTVTNYKLYFKSGDKDTQLVVEVPLGVVSRIEKVGGASSRGENAYGIEIFCKDMRNLRFAHKQENHSRRNVFEKLQMFAFPLSHKMKLFAFEYAETFPENGWTVYEPIAELKRMGVNNDMWKISKLNEQYEICDSYPAIWAVPAQATDDDIKIVASFRSRGRIPILSWIHPEWQATITRCSQPLVGVSGKRCKEDEHYVQLIMDANAQSHKMFIMDARPSANAIANKAKGGGYESEDAYQNAELVFLDIHNIHVMRESLRKLKELCYPNIDETKWLSGLELTYWLKHIKCILAGAVRIVDKVESHKTSVLVHCSDGWDRTAQLTALSMLMLDPYYRTLKGFEILIEKEWHSFGHKFQQRISHGDDHHSDADRSPIFIQFIDCVWQITQQFPNAFEFNDYFLITILDHLYSCRFGTFLCNTERERMLEKVKEQTVSLWSYTNSNLDLYRNPLYWANTLQQRVLVPIASIRHIKLWKAYYCRWNPSMRTQDPVYHRIRELLKLKQQLEHIAEECKKEQQQRAQRSKVSPT</sequence>
<dbReference type="InterPro" id="IPR011993">
    <property type="entry name" value="PH-like_dom_sf"/>
</dbReference>
<evidence type="ECO:0000256" key="5">
    <source>
        <dbReference type="SAM" id="MobiDB-lite"/>
    </source>
</evidence>
<evidence type="ECO:0000313" key="8">
    <source>
        <dbReference type="Proteomes" id="UP001162164"/>
    </source>
</evidence>
<evidence type="ECO:0000259" key="6">
    <source>
        <dbReference type="PROSITE" id="PS51339"/>
    </source>
</evidence>
<keyword evidence="8" id="KW-1185">Reference proteome</keyword>
<dbReference type="EC" id="3.1.3.95" evidence="3"/>
<evidence type="ECO:0000256" key="4">
    <source>
        <dbReference type="ARBA" id="ARBA00023098"/>
    </source>
</evidence>
<dbReference type="EMBL" id="JAPWTJ010001027">
    <property type="protein sequence ID" value="KAJ8974244.1"/>
    <property type="molecule type" value="Genomic_DNA"/>
</dbReference>
<evidence type="ECO:0000313" key="7">
    <source>
        <dbReference type="EMBL" id="KAJ8974244.1"/>
    </source>
</evidence>
<evidence type="ECO:0000256" key="1">
    <source>
        <dbReference type="ARBA" id="ARBA00004184"/>
    </source>
</evidence>
<dbReference type="InterPro" id="IPR030564">
    <property type="entry name" value="Myotubularin"/>
</dbReference>
<dbReference type="InterPro" id="IPR004182">
    <property type="entry name" value="GRAM"/>
</dbReference>
<dbReference type="Pfam" id="PF02893">
    <property type="entry name" value="GRAM"/>
    <property type="match status" value="1"/>
</dbReference>
<dbReference type="PROSITE" id="PS51339">
    <property type="entry name" value="PPASE_MYOTUBULARIN"/>
    <property type="match status" value="1"/>
</dbReference>
<dbReference type="PANTHER" id="PTHR10807:SF128">
    <property type="entry name" value="PHOSPHATIDYLINOSITOL-3,5-BISPHOSPHATE 3-PHOSPHATASE"/>
    <property type="match status" value="1"/>
</dbReference>
<feature type="compositionally biased region" description="Low complexity" evidence="5">
    <location>
        <begin position="27"/>
        <end position="47"/>
    </location>
</feature>
<feature type="compositionally biased region" description="Polar residues" evidence="5">
    <location>
        <begin position="12"/>
        <end position="26"/>
    </location>
</feature>
<organism evidence="7 8">
    <name type="scientific">Molorchus minor</name>
    <dbReference type="NCBI Taxonomy" id="1323400"/>
    <lineage>
        <taxon>Eukaryota</taxon>
        <taxon>Metazoa</taxon>
        <taxon>Ecdysozoa</taxon>
        <taxon>Arthropoda</taxon>
        <taxon>Hexapoda</taxon>
        <taxon>Insecta</taxon>
        <taxon>Pterygota</taxon>
        <taxon>Neoptera</taxon>
        <taxon>Endopterygota</taxon>
        <taxon>Coleoptera</taxon>
        <taxon>Polyphaga</taxon>
        <taxon>Cucujiformia</taxon>
        <taxon>Chrysomeloidea</taxon>
        <taxon>Cerambycidae</taxon>
        <taxon>Lamiinae</taxon>
        <taxon>Monochamini</taxon>
        <taxon>Molorchus</taxon>
    </lineage>
</organism>
<evidence type="ECO:0000256" key="3">
    <source>
        <dbReference type="ARBA" id="ARBA00012903"/>
    </source>
</evidence>
<dbReference type="CDD" id="cd14535">
    <property type="entry name" value="PTP-MTM1-like"/>
    <property type="match status" value="1"/>
</dbReference>
<dbReference type="PANTHER" id="PTHR10807">
    <property type="entry name" value="MYOTUBULARIN-RELATED"/>
    <property type="match status" value="1"/>
</dbReference>
<dbReference type="SMART" id="SM00568">
    <property type="entry name" value="GRAM"/>
    <property type="match status" value="1"/>
</dbReference>
<dbReference type="SUPFAM" id="SSF50729">
    <property type="entry name" value="PH domain-like"/>
    <property type="match status" value="1"/>
</dbReference>
<dbReference type="PROSITE" id="PS00383">
    <property type="entry name" value="TYR_PHOSPHATASE_1"/>
    <property type="match status" value="1"/>
</dbReference>
<proteinExistence type="inferred from homology"/>
<comment type="caution">
    <text evidence="7">The sequence shown here is derived from an EMBL/GenBank/DDBJ whole genome shotgun (WGS) entry which is preliminary data.</text>
</comment>
<reference evidence="7" key="1">
    <citation type="journal article" date="2023" name="Insect Mol. Biol.">
        <title>Genome sequencing provides insights into the evolution of gene families encoding plant cell wall-degrading enzymes in longhorned beetles.</title>
        <authorList>
            <person name="Shin N.R."/>
            <person name="Okamura Y."/>
            <person name="Kirsch R."/>
            <person name="Pauchet Y."/>
        </authorList>
    </citation>
    <scope>NUCLEOTIDE SEQUENCE</scope>
    <source>
        <strain evidence="7">MMC_N1</strain>
    </source>
</reference>
<feature type="compositionally biased region" description="Polar residues" evidence="5">
    <location>
        <begin position="54"/>
        <end position="64"/>
    </location>
</feature>
<dbReference type="InterPro" id="IPR010569">
    <property type="entry name" value="Myotubularin-like_Pase_dom"/>
</dbReference>
<dbReference type="SUPFAM" id="SSF52799">
    <property type="entry name" value="(Phosphotyrosine protein) phosphatases II"/>
    <property type="match status" value="1"/>
</dbReference>
<name>A0ABQ9J9C4_9CUCU</name>
<comment type="subcellular location">
    <subcellularLocation>
        <location evidence="1">Endomembrane system</location>
        <topology evidence="1">Peripheral membrane protein</topology>
    </subcellularLocation>
</comment>
<evidence type="ECO:0000256" key="2">
    <source>
        <dbReference type="ARBA" id="ARBA00007471"/>
    </source>
</evidence>